<proteinExistence type="predicted"/>
<evidence type="ECO:0000259" key="8">
    <source>
        <dbReference type="Pfam" id="PF13567"/>
    </source>
</evidence>
<protein>
    <submittedName>
        <fullName evidence="9">ComEC/Rec2 family competence protein</fullName>
    </submittedName>
</protein>
<dbReference type="PANTHER" id="PTHR30619:SF1">
    <property type="entry name" value="RECOMBINATION PROTEIN 2"/>
    <property type="match status" value="1"/>
</dbReference>
<keyword evidence="10" id="KW-1185">Reference proteome</keyword>
<sequence>MVKLFFSYSPFLKVVVPFIIGIWLFNQFDISIVLLGITTLLVMLGYGLFVYLYQKRPVFKLGFLSGVLMILFMICFGVTYHSLRAPVIIDSINEVSFKVQVRKWIGETEKNNKYKAKIKNVPHDSLRYLINKDGIIYVSKSTNDVRIGSGSNLNVSGRLLPFDAPVMPYQFNYSQYLKNNRISFRLIVFDSDLSADSNGFSDLELFLISYKEYLNERFLENGMGKEELAIINAMFLGDKHQLTFEQKQAFVDAGAMHLLAVSGLHVGIIYLLVSGLFKKLFKNRKSVFISVFITLWLYALLTGFSASVLRATIMFSVIEIGRLSQRRIYIINLLSISMFIILLIDPLFVYSVGFWLSHCAVAGIVLFYPYFDRLIYFKFPPFRWFWSILALSITAQLGALPISIATFHQFPVFFALTNWMLIPIVTPVLVLSVLGAVFSPVSFLMQLIVPALSDLLSYMNHTTEAISGLSYSSLHHIPFTYWQMALLFIALITLLIRIELKTLKSLQLFLLMAILFVGSLHLNRLIMPEKGIVAVETEKGMVVNYFDPFVNELIVSDKMTKKEIDWLFDGLWSNIGVSNKPVIYQQCMNADSVFNARMVNGRSVLVVRKYLKKSPIAIDEKFDYIFNVQSDNSPLNGDGEDLNCIMLYGGGLNSVGDKKNSIMKP</sequence>
<dbReference type="NCBIfam" id="TIGR00360">
    <property type="entry name" value="ComEC_N-term"/>
    <property type="match status" value="1"/>
</dbReference>
<keyword evidence="2" id="KW-1003">Cell membrane</keyword>
<feature type="transmembrane region" description="Helical" evidence="6">
    <location>
        <begin position="441"/>
        <end position="459"/>
    </location>
</feature>
<dbReference type="InterPro" id="IPR004477">
    <property type="entry name" value="ComEC_N"/>
</dbReference>
<evidence type="ECO:0000313" key="10">
    <source>
        <dbReference type="Proteomes" id="UP000708576"/>
    </source>
</evidence>
<keyword evidence="4 6" id="KW-1133">Transmembrane helix</keyword>
<dbReference type="InterPro" id="IPR052159">
    <property type="entry name" value="Competence_DNA_uptake"/>
</dbReference>
<feature type="transmembrane region" description="Helical" evidence="6">
    <location>
        <begin position="354"/>
        <end position="371"/>
    </location>
</feature>
<feature type="transmembrane region" description="Helical" evidence="6">
    <location>
        <begin position="508"/>
        <end position="527"/>
    </location>
</feature>
<keyword evidence="5 6" id="KW-0472">Membrane</keyword>
<evidence type="ECO:0000256" key="5">
    <source>
        <dbReference type="ARBA" id="ARBA00023136"/>
    </source>
</evidence>
<dbReference type="Pfam" id="PF13567">
    <property type="entry name" value="DUF4131"/>
    <property type="match status" value="1"/>
</dbReference>
<feature type="transmembrane region" description="Helical" evidence="6">
    <location>
        <begin position="32"/>
        <end position="53"/>
    </location>
</feature>
<feature type="transmembrane region" description="Helical" evidence="6">
    <location>
        <begin position="410"/>
        <end position="434"/>
    </location>
</feature>
<name>A0ABS5JVK6_9BACT</name>
<gene>
    <name evidence="9" type="ORF">KEM10_11580</name>
</gene>
<feature type="transmembrane region" description="Helical" evidence="6">
    <location>
        <begin position="287"/>
        <end position="309"/>
    </location>
</feature>
<dbReference type="InterPro" id="IPR025405">
    <property type="entry name" value="DUF4131"/>
</dbReference>
<feature type="transmembrane region" description="Helical" evidence="6">
    <location>
        <begin position="6"/>
        <end position="25"/>
    </location>
</feature>
<feature type="transmembrane region" description="Helical" evidence="6">
    <location>
        <begin position="383"/>
        <end position="404"/>
    </location>
</feature>
<feature type="transmembrane region" description="Helical" evidence="6">
    <location>
        <begin position="59"/>
        <end position="80"/>
    </location>
</feature>
<dbReference type="Pfam" id="PF03772">
    <property type="entry name" value="Competence"/>
    <property type="match status" value="1"/>
</dbReference>
<keyword evidence="3 6" id="KW-0812">Transmembrane</keyword>
<dbReference type="PANTHER" id="PTHR30619">
    <property type="entry name" value="DNA INTERNALIZATION/COMPETENCE PROTEIN COMEC/REC2"/>
    <property type="match status" value="1"/>
</dbReference>
<feature type="transmembrane region" description="Helical" evidence="6">
    <location>
        <begin position="479"/>
        <end position="496"/>
    </location>
</feature>
<evidence type="ECO:0000259" key="7">
    <source>
        <dbReference type="Pfam" id="PF03772"/>
    </source>
</evidence>
<feature type="domain" description="DUF4131" evidence="8">
    <location>
        <begin position="35"/>
        <end position="191"/>
    </location>
</feature>
<evidence type="ECO:0000256" key="3">
    <source>
        <dbReference type="ARBA" id="ARBA00022692"/>
    </source>
</evidence>
<feature type="transmembrane region" description="Helical" evidence="6">
    <location>
        <begin position="329"/>
        <end position="348"/>
    </location>
</feature>
<accession>A0ABS5JVK6</accession>
<comment type="caution">
    <text evidence="9">The sequence shown here is derived from an EMBL/GenBank/DDBJ whole genome shotgun (WGS) entry which is preliminary data.</text>
</comment>
<organism evidence="9 10">
    <name type="scientific">Carboxylicivirga linearis</name>
    <dbReference type="NCBI Taxonomy" id="1628157"/>
    <lineage>
        <taxon>Bacteria</taxon>
        <taxon>Pseudomonadati</taxon>
        <taxon>Bacteroidota</taxon>
        <taxon>Bacteroidia</taxon>
        <taxon>Marinilabiliales</taxon>
        <taxon>Marinilabiliaceae</taxon>
        <taxon>Carboxylicivirga</taxon>
    </lineage>
</organism>
<dbReference type="Proteomes" id="UP000708576">
    <property type="component" value="Unassembled WGS sequence"/>
</dbReference>
<comment type="subcellular location">
    <subcellularLocation>
        <location evidence="1">Cell membrane</location>
        <topology evidence="1">Multi-pass membrane protein</topology>
    </subcellularLocation>
</comment>
<feature type="transmembrane region" description="Helical" evidence="6">
    <location>
        <begin position="249"/>
        <end position="272"/>
    </location>
</feature>
<dbReference type="RefSeq" id="WP_212216166.1">
    <property type="nucleotide sequence ID" value="NZ_JAGUCO010000007.1"/>
</dbReference>
<reference evidence="9 10" key="1">
    <citation type="journal article" date="2015" name="Int. J. Syst. Evol. Microbiol.">
        <title>Carboxylicivirga linearis sp. nov., isolated from a sea cucumber culture pond.</title>
        <authorList>
            <person name="Wang F.Q."/>
            <person name="Zhou Y.X."/>
            <person name="Lin X.Z."/>
            <person name="Chen G.J."/>
            <person name="Du Z.J."/>
        </authorList>
    </citation>
    <scope>NUCLEOTIDE SEQUENCE [LARGE SCALE GENOMIC DNA]</scope>
    <source>
        <strain evidence="9 10">FB218</strain>
    </source>
</reference>
<evidence type="ECO:0000256" key="4">
    <source>
        <dbReference type="ARBA" id="ARBA00022989"/>
    </source>
</evidence>
<evidence type="ECO:0000256" key="6">
    <source>
        <dbReference type="SAM" id="Phobius"/>
    </source>
</evidence>
<feature type="domain" description="ComEC/Rec2-related protein" evidence="7">
    <location>
        <begin position="234"/>
        <end position="499"/>
    </location>
</feature>
<evidence type="ECO:0000313" key="9">
    <source>
        <dbReference type="EMBL" id="MBS2098922.1"/>
    </source>
</evidence>
<dbReference type="EMBL" id="JAGUCO010000007">
    <property type="protein sequence ID" value="MBS2098922.1"/>
    <property type="molecule type" value="Genomic_DNA"/>
</dbReference>
<evidence type="ECO:0000256" key="1">
    <source>
        <dbReference type="ARBA" id="ARBA00004651"/>
    </source>
</evidence>
<evidence type="ECO:0000256" key="2">
    <source>
        <dbReference type="ARBA" id="ARBA00022475"/>
    </source>
</evidence>